<dbReference type="GO" id="GO:0061542">
    <property type="term" value="F:3-demethylubiquinol 3-O-methyltransferase activity"/>
    <property type="evidence" value="ECO:0007669"/>
    <property type="project" value="UniProtKB-UniRule"/>
</dbReference>
<feature type="binding site" evidence="5">
    <location>
        <position position="173"/>
    </location>
    <ligand>
        <name>S-adenosyl-L-methionine</name>
        <dbReference type="ChEBI" id="CHEBI:59789"/>
    </ligand>
</feature>
<dbReference type="InterPro" id="IPR010233">
    <property type="entry name" value="UbiG_MeTrfase"/>
</dbReference>
<reference evidence="6" key="1">
    <citation type="submission" date="2022-08" db="UniProtKB">
        <authorList>
            <consortium name="EnsemblMetazoa"/>
        </authorList>
    </citation>
    <scope>IDENTIFICATION</scope>
    <source>
        <strain evidence="6">EBRO</strain>
    </source>
</reference>
<keyword evidence="3 5" id="KW-0831">Ubiquinone biosynthesis</keyword>
<feature type="binding site" evidence="5">
    <location>
        <position position="70"/>
    </location>
    <ligand>
        <name>S-adenosyl-L-methionine</name>
        <dbReference type="ChEBI" id="CHEBI:59789"/>
    </ligand>
</feature>
<proteinExistence type="inferred from homology"/>
<dbReference type="Gene3D" id="3.40.50.150">
    <property type="entry name" value="Vaccinia Virus protein VP39"/>
    <property type="match status" value="1"/>
</dbReference>
<dbReference type="EC" id="2.1.1.64" evidence="5"/>
<comment type="catalytic activity">
    <reaction evidence="5">
        <text>a 3-demethylubiquinone + S-adenosyl-L-methionine = a ubiquinone + S-adenosyl-L-homocysteine</text>
        <dbReference type="Rhea" id="RHEA:81215"/>
        <dbReference type="Rhea" id="RHEA-COMP:9565"/>
        <dbReference type="Rhea" id="RHEA-COMP:19654"/>
        <dbReference type="ChEBI" id="CHEBI:16389"/>
        <dbReference type="ChEBI" id="CHEBI:57856"/>
        <dbReference type="ChEBI" id="CHEBI:59789"/>
        <dbReference type="ChEBI" id="CHEBI:231825"/>
    </reaction>
</comment>
<evidence type="ECO:0000256" key="3">
    <source>
        <dbReference type="ARBA" id="ARBA00022688"/>
    </source>
</evidence>
<comment type="subunit">
    <text evidence="5">Component of a multi-subunit COQ enzyme complex.</text>
</comment>
<dbReference type="GO" id="GO:0046872">
    <property type="term" value="F:metal ion binding"/>
    <property type="evidence" value="ECO:0007669"/>
    <property type="project" value="UniProtKB-KW"/>
</dbReference>
<sequence length="287" mass="32357">MVPHNCLRLLRQTVILQRTSRCFSLIPSDTIRTQYSNVDQREVENLSKQSTEWWDPNGPIRGLHAMNALRVPLIRDGLIATGAVERDRIQKPDVLKNVNILEVGCGGGILTEVLARLQANVVGIDPSEKLIGAAKDHAQENSSLKPDLLQYHVETIEQHAAKNAERYDAVVTSEVLEHVNDKVAFIEQCLSTLKPGGSFFITTISKTTPSWLGAIVAAEQIFKLVPEGTHDWDKFISPLDLQRILTSYNCNTILVHGMFYQFWSNRWCWTQNTDINYALHAVKIKET</sequence>
<dbReference type="VEuPathDB" id="VectorBase:AATE011368"/>
<dbReference type="EC" id="2.1.1.-" evidence="5"/>
<evidence type="ECO:0000256" key="1">
    <source>
        <dbReference type="ARBA" id="ARBA00022603"/>
    </source>
</evidence>
<comment type="pathway">
    <text evidence="5">Cofactor biosynthesis; ubiquinone biosynthesis.</text>
</comment>
<comment type="catalytic activity">
    <reaction evidence="5">
        <text>a 3,4-dihydroxy-5-(all-trans-polyprenyl)benzoate + S-adenosyl-L-methionine = a 4-hydroxy-3-methoxy-5-(all-trans-polyprenyl)benzoate + S-adenosyl-L-homocysteine + H(+)</text>
        <dbReference type="Rhea" id="RHEA:44452"/>
        <dbReference type="Rhea" id="RHEA-COMP:10930"/>
        <dbReference type="Rhea" id="RHEA-COMP:10931"/>
        <dbReference type="ChEBI" id="CHEBI:15378"/>
        <dbReference type="ChEBI" id="CHEBI:57856"/>
        <dbReference type="ChEBI" id="CHEBI:59789"/>
        <dbReference type="ChEBI" id="CHEBI:64694"/>
        <dbReference type="ChEBI" id="CHEBI:84443"/>
        <dbReference type="EC" id="2.1.1.114"/>
    </reaction>
</comment>
<keyword evidence="4 5" id="KW-0949">S-adenosyl-L-methionine</keyword>
<dbReference type="PANTHER" id="PTHR43464:SF19">
    <property type="entry name" value="UBIQUINONE BIOSYNTHESIS O-METHYLTRANSFERASE, MITOCHONDRIAL"/>
    <property type="match status" value="1"/>
</dbReference>
<dbReference type="AlphaFoldDB" id="A0A182J4U1"/>
<keyword evidence="5" id="KW-0472">Membrane</keyword>
<keyword evidence="2 5" id="KW-0808">Transferase</keyword>
<protein>
    <recommendedName>
        <fullName evidence="5">Ubiquinone biosynthesis O-methyltransferase, mitochondrial</fullName>
    </recommendedName>
    <alternativeName>
        <fullName evidence="5">3-demethylubiquinol 3-O-methyltransferase</fullName>
        <ecNumber evidence="5">2.1.1.64</ecNumber>
    </alternativeName>
    <alternativeName>
        <fullName evidence="5">3-demethylubiquinone 3-O-methyltransferase</fullName>
        <ecNumber evidence="5">2.1.1.-</ecNumber>
    </alternativeName>
    <alternativeName>
        <fullName evidence="5">Polyprenyldihydroxybenzoate methyltransferase</fullName>
        <ecNumber evidence="5">2.1.1.114</ecNumber>
    </alternativeName>
</protein>
<dbReference type="Pfam" id="PF13489">
    <property type="entry name" value="Methyltransf_23"/>
    <property type="match status" value="1"/>
</dbReference>
<dbReference type="SUPFAM" id="SSF53335">
    <property type="entry name" value="S-adenosyl-L-methionine-dependent methyltransferases"/>
    <property type="match status" value="1"/>
</dbReference>
<organism evidence="6">
    <name type="scientific">Anopheles atroparvus</name>
    <name type="common">European mosquito</name>
    <dbReference type="NCBI Taxonomy" id="41427"/>
    <lineage>
        <taxon>Eukaryota</taxon>
        <taxon>Metazoa</taxon>
        <taxon>Ecdysozoa</taxon>
        <taxon>Arthropoda</taxon>
        <taxon>Hexapoda</taxon>
        <taxon>Insecta</taxon>
        <taxon>Pterygota</taxon>
        <taxon>Neoptera</taxon>
        <taxon>Endopterygota</taxon>
        <taxon>Diptera</taxon>
        <taxon>Nematocera</taxon>
        <taxon>Culicoidea</taxon>
        <taxon>Culicidae</taxon>
        <taxon>Anophelinae</taxon>
        <taxon>Anopheles</taxon>
    </lineage>
</organism>
<comment type="catalytic activity">
    <reaction evidence="5">
        <text>a 3-demethylubiquinol + S-adenosyl-L-methionine = a ubiquinol + S-adenosyl-L-homocysteine + H(+)</text>
        <dbReference type="Rhea" id="RHEA:44380"/>
        <dbReference type="Rhea" id="RHEA-COMP:9566"/>
        <dbReference type="Rhea" id="RHEA-COMP:10914"/>
        <dbReference type="ChEBI" id="CHEBI:15378"/>
        <dbReference type="ChEBI" id="CHEBI:17976"/>
        <dbReference type="ChEBI" id="CHEBI:57856"/>
        <dbReference type="ChEBI" id="CHEBI:59789"/>
        <dbReference type="ChEBI" id="CHEBI:84422"/>
        <dbReference type="EC" id="2.1.1.64"/>
    </reaction>
</comment>
<accession>A0A182J4U1</accession>
<evidence type="ECO:0000313" key="6">
    <source>
        <dbReference type="EnsemblMetazoa" id="AATE011368-PA.1"/>
    </source>
</evidence>
<keyword evidence="5" id="KW-0460">Magnesium</keyword>
<comment type="cofactor">
    <cofactor evidence="5">
        <name>Mg(2+)</name>
        <dbReference type="ChEBI" id="CHEBI:18420"/>
    </cofactor>
</comment>
<feature type="binding site" evidence="5">
    <location>
        <position position="104"/>
    </location>
    <ligand>
        <name>S-adenosyl-L-methionine</name>
        <dbReference type="ChEBI" id="CHEBI:59789"/>
    </ligand>
</feature>
<evidence type="ECO:0000256" key="4">
    <source>
        <dbReference type="ARBA" id="ARBA00022691"/>
    </source>
</evidence>
<comment type="subcellular location">
    <subcellularLocation>
        <location evidence="5">Mitochondrion inner membrane</location>
        <topology evidence="5">Peripheral membrane protein</topology>
        <orientation evidence="5">Matrix side</orientation>
    </subcellularLocation>
</comment>
<dbReference type="EnsemblMetazoa" id="AATE011368-RA">
    <property type="protein sequence ID" value="AATE011368-PA.1"/>
    <property type="gene ID" value="AATE011368"/>
</dbReference>
<dbReference type="GO" id="GO:0010420">
    <property type="term" value="F:polyprenyldihydroxybenzoate methyltransferase activity"/>
    <property type="evidence" value="ECO:0007669"/>
    <property type="project" value="UniProtKB-UniRule"/>
</dbReference>
<dbReference type="HAMAP" id="MF_00472">
    <property type="entry name" value="UbiG"/>
    <property type="match status" value="1"/>
</dbReference>
<dbReference type="CDD" id="cd02440">
    <property type="entry name" value="AdoMet_MTases"/>
    <property type="match status" value="1"/>
</dbReference>
<dbReference type="NCBIfam" id="TIGR01983">
    <property type="entry name" value="UbiG"/>
    <property type="match status" value="1"/>
</dbReference>
<gene>
    <name evidence="5" type="primary">coq3</name>
</gene>
<feature type="binding site" evidence="5">
    <location>
        <position position="125"/>
    </location>
    <ligand>
        <name>S-adenosyl-L-methionine</name>
        <dbReference type="ChEBI" id="CHEBI:59789"/>
    </ligand>
</feature>
<keyword evidence="5" id="KW-0479">Metal-binding</keyword>
<evidence type="ECO:0000256" key="2">
    <source>
        <dbReference type="ARBA" id="ARBA00022679"/>
    </source>
</evidence>
<comment type="similarity">
    <text evidence="5">Belongs to the class I-like SAM-binding methyltransferase superfamily. UbiG/COQ3 family.</text>
</comment>
<comment type="function">
    <text evidence="5">O-methyltransferase required for two non-consecutive steps during ubiquinone biosynthesis. Catalyzes the 2 O-methylation of 3,4-dihydroxy-5-(all-trans-polyprenyl)benzoic acid into 4-hydroxy-3-methoxy-5-(all-trans-polyprenyl)benzoic acid. Also catalyzes the last step of ubiquinone biosynthesis by mediating methylation of 3-demethylubiquinone into ubiquinone. Also able to mediate the methylation of 3-demethylubiquinol into ubiquinol.</text>
</comment>
<dbReference type="STRING" id="41427.A0A182J4U1"/>
<keyword evidence="1 5" id="KW-0489">Methyltransferase</keyword>
<feature type="binding site" evidence="5">
    <location>
        <position position="177"/>
    </location>
    <ligand>
        <name>Mg(2+)</name>
        <dbReference type="ChEBI" id="CHEBI:18420"/>
    </ligand>
</feature>
<feature type="binding site" evidence="5">
    <location>
        <position position="178"/>
    </location>
    <ligand>
        <name>Mg(2+)</name>
        <dbReference type="ChEBI" id="CHEBI:18420"/>
    </ligand>
</feature>
<dbReference type="GO" id="GO:0031314">
    <property type="term" value="C:extrinsic component of mitochondrial inner membrane"/>
    <property type="evidence" value="ECO:0007669"/>
    <property type="project" value="UniProtKB-UniRule"/>
</dbReference>
<dbReference type="GO" id="GO:0032259">
    <property type="term" value="P:methylation"/>
    <property type="evidence" value="ECO:0007669"/>
    <property type="project" value="UniProtKB-KW"/>
</dbReference>
<name>A0A182J4U1_ANOAO</name>
<dbReference type="InterPro" id="IPR029063">
    <property type="entry name" value="SAM-dependent_MTases_sf"/>
</dbReference>
<dbReference type="EC" id="2.1.1.114" evidence="5"/>
<evidence type="ECO:0000256" key="5">
    <source>
        <dbReference type="HAMAP-Rule" id="MF_03190"/>
    </source>
</evidence>
<keyword evidence="5" id="KW-0999">Mitochondrion inner membrane</keyword>
<feature type="binding site" evidence="5">
    <location>
        <position position="174"/>
    </location>
    <ligand>
        <name>Mg(2+)</name>
        <dbReference type="ChEBI" id="CHEBI:18420"/>
    </ligand>
</feature>
<keyword evidence="5" id="KW-0496">Mitochondrion</keyword>
<dbReference type="PANTHER" id="PTHR43464">
    <property type="entry name" value="METHYLTRANSFERASE"/>
    <property type="match status" value="1"/>
</dbReference>